<organism evidence="5">
    <name type="scientific">Gibberella zeae</name>
    <name type="common">Wheat head blight fungus</name>
    <name type="synonym">Fusarium graminearum</name>
    <dbReference type="NCBI Taxonomy" id="5518"/>
    <lineage>
        <taxon>Eukaryota</taxon>
        <taxon>Fungi</taxon>
        <taxon>Dikarya</taxon>
        <taxon>Ascomycota</taxon>
        <taxon>Pezizomycotina</taxon>
        <taxon>Sordariomycetes</taxon>
        <taxon>Hypocreomycetidae</taxon>
        <taxon>Hypocreales</taxon>
        <taxon>Nectriaceae</taxon>
        <taxon>Fusarium</taxon>
    </lineage>
</organism>
<dbReference type="Pfam" id="PF25137">
    <property type="entry name" value="ADH_Fe_C"/>
    <property type="match status" value="1"/>
</dbReference>
<feature type="domain" description="Alcohol dehydrogenase iron-type/glycerol dehydrogenase GldA" evidence="2">
    <location>
        <begin position="273"/>
        <end position="449"/>
    </location>
</feature>
<dbReference type="CDD" id="cd08192">
    <property type="entry name" value="MAR-like"/>
    <property type="match status" value="1"/>
</dbReference>
<dbReference type="InterPro" id="IPR056798">
    <property type="entry name" value="ADH_Fe_C"/>
</dbReference>
<dbReference type="InterPro" id="IPR032466">
    <property type="entry name" value="Metal_Hydrolase"/>
</dbReference>
<evidence type="ECO:0000256" key="1">
    <source>
        <dbReference type="ARBA" id="ARBA00023002"/>
    </source>
</evidence>
<evidence type="ECO:0008006" key="6">
    <source>
        <dbReference type="Google" id="ProtNLM"/>
    </source>
</evidence>
<dbReference type="Gene3D" id="3.40.50.1970">
    <property type="match status" value="1"/>
</dbReference>
<dbReference type="SUPFAM" id="SSF56796">
    <property type="entry name" value="Dehydroquinate synthase-like"/>
    <property type="match status" value="1"/>
</dbReference>
<dbReference type="InterPro" id="IPR011059">
    <property type="entry name" value="Metal-dep_hydrolase_composite"/>
</dbReference>
<dbReference type="PANTHER" id="PTHR11496">
    <property type="entry name" value="ALCOHOL DEHYDROGENASE"/>
    <property type="match status" value="1"/>
</dbReference>
<evidence type="ECO:0000313" key="5">
    <source>
        <dbReference type="EMBL" id="VIO55228.1"/>
    </source>
</evidence>
<dbReference type="InterPro" id="IPR001670">
    <property type="entry name" value="ADH_Fe/GldA"/>
</dbReference>
<sequence length="662" mass="71733">MPKGQSKVPDACGLLGPDILLTHGNGTTPEQASLLTSSGTYIVFTPDTEIFMASGADPVAFREDLPLTCLGADCHSCGPVNMIHQMQMALASDRATQNTKTFSSGYYLGKPRAIIQAARAINMDKEIGSIAVGKLADLIIFDTSSPSLGCAAENDPLTAIVHQAGVRKVETVIVGGKVRKRDGVLQDVYLDEGSREGGFDLQQEAAVTRNGHSWKQVAEELSLSRRDIQERIGKTNRDLAKSKLLGMLGGLDGILPYRIPQLEGGHRPGSDAIFNSRSKDDILTTIQEWKSKRILLVHSKALANNTSIINDFKDALGDRLISAKEGVGSHSPYKDVIDIAHRITGEGIDCVVCVGSGSYSDACKVARLMSATLPQGFEEKDMEALLDQEKGVAPQDKMKKAEGVKLILVPTSLSAGEWNHTASCTNSAGKKQHFTLKDGGAPDLILMDPWIARTAPERLWLSSGIRAVDHCIETLCNPECAKHPDVQDWCEQALRDLSKGLVEYKEGVNRGEEGEDELIQGISKCQAGSRMALMGFIVYSVNMGASHAIGHQLGSVGKVMHGITSCIMLPAVLRYTKDKNPEAQARIVKIFNEALGWNEVEAGDCVARLVKIVDLPCSMKEVGVTQDEQIEQIIDKTMTDVMFSFGKILTRDEVSKIVYSTK</sequence>
<dbReference type="PROSITE" id="PS00060">
    <property type="entry name" value="ADH_IRON_2"/>
    <property type="match status" value="1"/>
</dbReference>
<dbReference type="PANTHER" id="PTHR11496:SF107">
    <property type="entry name" value="ALCOHOL DEHYDROGENASE, PUTATIVE (AFU_ORTHOLOGUE AFUA_1G06800)-RELATED"/>
    <property type="match status" value="1"/>
</dbReference>
<dbReference type="GO" id="GO:0016810">
    <property type="term" value="F:hydrolase activity, acting on carbon-nitrogen (but not peptide) bonds"/>
    <property type="evidence" value="ECO:0007669"/>
    <property type="project" value="InterPro"/>
</dbReference>
<feature type="domain" description="Amidohydrolase-related" evidence="3">
    <location>
        <begin position="115"/>
        <end position="178"/>
    </location>
</feature>
<dbReference type="SUPFAM" id="SSF51338">
    <property type="entry name" value="Composite domain of metallo-dependent hydrolases"/>
    <property type="match status" value="1"/>
</dbReference>
<dbReference type="AlphaFoldDB" id="A0A4E9DRT9"/>
<dbReference type="Gene3D" id="2.30.40.10">
    <property type="entry name" value="Urease, subunit C, domain 1"/>
    <property type="match status" value="1"/>
</dbReference>
<dbReference type="Gene3D" id="3.20.20.140">
    <property type="entry name" value="Metal-dependent hydrolases"/>
    <property type="match status" value="1"/>
</dbReference>
<feature type="domain" description="Fe-containing alcohol dehydrogenase-like C-terminal" evidence="4">
    <location>
        <begin position="462"/>
        <end position="657"/>
    </location>
</feature>
<dbReference type="InterPro" id="IPR006680">
    <property type="entry name" value="Amidohydro-rel"/>
</dbReference>
<dbReference type="GO" id="GO:0005739">
    <property type="term" value="C:mitochondrion"/>
    <property type="evidence" value="ECO:0007669"/>
    <property type="project" value="TreeGrafter"/>
</dbReference>
<proteinExistence type="predicted"/>
<evidence type="ECO:0000259" key="2">
    <source>
        <dbReference type="Pfam" id="PF00465"/>
    </source>
</evidence>
<dbReference type="Pfam" id="PF01979">
    <property type="entry name" value="Amidohydro_1"/>
    <property type="match status" value="1"/>
</dbReference>
<evidence type="ECO:0000259" key="3">
    <source>
        <dbReference type="Pfam" id="PF01979"/>
    </source>
</evidence>
<reference evidence="5" key="1">
    <citation type="submission" date="2019-04" db="EMBL/GenBank/DDBJ databases">
        <authorList>
            <person name="Melise S."/>
            <person name="Noan J."/>
            <person name="Okalmin O."/>
        </authorList>
    </citation>
    <scope>NUCLEOTIDE SEQUENCE</scope>
    <source>
        <strain evidence="5">FN9</strain>
    </source>
</reference>
<protein>
    <recommendedName>
        <fullName evidence="6">Alcohol dehydrogenase iron-type/glycerol dehydrogenase GldA domain-containing protein</fullName>
    </recommendedName>
</protein>
<dbReference type="InterPro" id="IPR039697">
    <property type="entry name" value="Alcohol_dehydrogenase_Fe"/>
</dbReference>
<evidence type="ECO:0000259" key="4">
    <source>
        <dbReference type="Pfam" id="PF25137"/>
    </source>
</evidence>
<dbReference type="Pfam" id="PF00465">
    <property type="entry name" value="Fe-ADH"/>
    <property type="match status" value="1"/>
</dbReference>
<dbReference type="InterPro" id="IPR018211">
    <property type="entry name" value="ADH_Fe_CS"/>
</dbReference>
<dbReference type="Gene3D" id="1.20.1090.10">
    <property type="entry name" value="Dehydroquinate synthase-like - alpha domain"/>
    <property type="match status" value="1"/>
</dbReference>
<dbReference type="GO" id="GO:0004022">
    <property type="term" value="F:alcohol dehydrogenase (NAD+) activity"/>
    <property type="evidence" value="ECO:0007669"/>
    <property type="project" value="TreeGrafter"/>
</dbReference>
<keyword evidence="1" id="KW-0560">Oxidoreductase</keyword>
<dbReference type="EMBL" id="CAAKMV010000111">
    <property type="protein sequence ID" value="VIO55228.1"/>
    <property type="molecule type" value="Genomic_DNA"/>
</dbReference>
<dbReference type="GO" id="GO:0046872">
    <property type="term" value="F:metal ion binding"/>
    <property type="evidence" value="ECO:0007669"/>
    <property type="project" value="InterPro"/>
</dbReference>
<name>A0A4E9DRT9_GIBZA</name>
<gene>
    <name evidence="5" type="ORF">FUG_LOCUS145415</name>
</gene>
<accession>A0A4E9DRT9</accession>
<dbReference type="SUPFAM" id="SSF51556">
    <property type="entry name" value="Metallo-dependent hydrolases"/>
    <property type="match status" value="1"/>
</dbReference>